<keyword evidence="10" id="KW-1185">Reference proteome</keyword>
<name>A0A975TA83_9NOST</name>
<accession>A0A975TA83</accession>
<evidence type="ECO:0000313" key="9">
    <source>
        <dbReference type="EMBL" id="QXE24985.1"/>
    </source>
</evidence>
<reference evidence="9" key="1">
    <citation type="submission" date="2017-04" db="EMBL/GenBank/DDBJ databases">
        <title>Genome deletions in a multicellular cyanobacterial endosymbiont for morphological adaptation in marine diatoms.</title>
        <authorList>
            <person name="Wang Y."/>
            <person name="Gao H."/>
            <person name="Li R."/>
            <person name="Xu X."/>
        </authorList>
    </citation>
    <scope>NUCLEOTIDE SEQUENCE</scope>
    <source>
        <strain evidence="9">FACHB 800</strain>
    </source>
</reference>
<dbReference type="Pfam" id="PF00512">
    <property type="entry name" value="HisKA"/>
    <property type="match status" value="1"/>
</dbReference>
<protein>
    <recommendedName>
        <fullName evidence="2">histidine kinase</fullName>
        <ecNumber evidence="2">2.7.13.3</ecNumber>
    </recommendedName>
</protein>
<dbReference type="InterPro" id="IPR003594">
    <property type="entry name" value="HATPase_dom"/>
</dbReference>
<dbReference type="SMART" id="SM00387">
    <property type="entry name" value="HATPase_c"/>
    <property type="match status" value="1"/>
</dbReference>
<dbReference type="InterPro" id="IPR003661">
    <property type="entry name" value="HisK_dim/P_dom"/>
</dbReference>
<keyword evidence="4" id="KW-0808">Transferase</keyword>
<dbReference type="PANTHER" id="PTHR43711">
    <property type="entry name" value="TWO-COMPONENT HISTIDINE KINASE"/>
    <property type="match status" value="1"/>
</dbReference>
<keyword evidence="6" id="KW-0902">Two-component regulatory system</keyword>
<dbReference type="KEGG" id="rsin:B6N60_03695"/>
<feature type="region of interest" description="Disordered" evidence="7">
    <location>
        <begin position="91"/>
        <end position="110"/>
    </location>
</feature>
<keyword evidence="3" id="KW-0597">Phosphoprotein</keyword>
<evidence type="ECO:0000313" key="10">
    <source>
        <dbReference type="Proteomes" id="UP000683511"/>
    </source>
</evidence>
<dbReference type="InterPro" id="IPR005467">
    <property type="entry name" value="His_kinase_dom"/>
</dbReference>
<dbReference type="PANTHER" id="PTHR43711:SF26">
    <property type="entry name" value="SENSOR HISTIDINE KINASE RCSC"/>
    <property type="match status" value="1"/>
</dbReference>
<dbReference type="SUPFAM" id="SSF55874">
    <property type="entry name" value="ATPase domain of HSP90 chaperone/DNA topoisomerase II/histidine kinase"/>
    <property type="match status" value="1"/>
</dbReference>
<dbReference type="Gene3D" id="1.10.287.130">
    <property type="match status" value="1"/>
</dbReference>
<dbReference type="EC" id="2.7.13.3" evidence="2"/>
<evidence type="ECO:0000256" key="2">
    <source>
        <dbReference type="ARBA" id="ARBA00012438"/>
    </source>
</evidence>
<dbReference type="PROSITE" id="PS50109">
    <property type="entry name" value="HIS_KIN"/>
    <property type="match status" value="1"/>
</dbReference>
<dbReference type="InterPro" id="IPR050736">
    <property type="entry name" value="Sensor_HK_Regulatory"/>
</dbReference>
<dbReference type="CDD" id="cd00082">
    <property type="entry name" value="HisKA"/>
    <property type="match status" value="1"/>
</dbReference>
<dbReference type="AlphaFoldDB" id="A0A975TA83"/>
<keyword evidence="5 9" id="KW-0418">Kinase</keyword>
<feature type="domain" description="Histidine kinase" evidence="8">
    <location>
        <begin position="195"/>
        <end position="450"/>
    </location>
</feature>
<evidence type="ECO:0000256" key="5">
    <source>
        <dbReference type="ARBA" id="ARBA00022777"/>
    </source>
</evidence>
<dbReference type="SUPFAM" id="SSF47384">
    <property type="entry name" value="Homodimeric domain of signal transducing histidine kinase"/>
    <property type="match status" value="1"/>
</dbReference>
<dbReference type="InterPro" id="IPR003018">
    <property type="entry name" value="GAF"/>
</dbReference>
<evidence type="ECO:0000256" key="1">
    <source>
        <dbReference type="ARBA" id="ARBA00000085"/>
    </source>
</evidence>
<dbReference type="SMART" id="SM00388">
    <property type="entry name" value="HisKA"/>
    <property type="match status" value="1"/>
</dbReference>
<evidence type="ECO:0000256" key="3">
    <source>
        <dbReference type="ARBA" id="ARBA00022553"/>
    </source>
</evidence>
<proteinExistence type="predicted"/>
<evidence type="ECO:0000256" key="4">
    <source>
        <dbReference type="ARBA" id="ARBA00022679"/>
    </source>
</evidence>
<dbReference type="InterPro" id="IPR036097">
    <property type="entry name" value="HisK_dim/P_sf"/>
</dbReference>
<gene>
    <name evidence="9" type="ORF">B6N60_03695</name>
</gene>
<organism evidence="9 10">
    <name type="scientific">Richelia sinica FACHB-800</name>
    <dbReference type="NCBI Taxonomy" id="1357546"/>
    <lineage>
        <taxon>Bacteria</taxon>
        <taxon>Bacillati</taxon>
        <taxon>Cyanobacteriota</taxon>
        <taxon>Cyanophyceae</taxon>
        <taxon>Nostocales</taxon>
        <taxon>Nostocaceae</taxon>
        <taxon>Richelia</taxon>
    </lineage>
</organism>
<dbReference type="EMBL" id="CP021056">
    <property type="protein sequence ID" value="QXE24985.1"/>
    <property type="molecule type" value="Genomic_DNA"/>
</dbReference>
<evidence type="ECO:0000256" key="7">
    <source>
        <dbReference type="SAM" id="MobiDB-lite"/>
    </source>
</evidence>
<dbReference type="RefSeq" id="WP_190602365.1">
    <property type="nucleotide sequence ID" value="NZ_CP021056.1"/>
</dbReference>
<dbReference type="Proteomes" id="UP000683511">
    <property type="component" value="Chromosome"/>
</dbReference>
<comment type="catalytic activity">
    <reaction evidence="1">
        <text>ATP + protein L-histidine = ADP + protein N-phospho-L-histidine.</text>
        <dbReference type="EC" id="2.7.13.3"/>
    </reaction>
</comment>
<dbReference type="InterPro" id="IPR004358">
    <property type="entry name" value="Sig_transdc_His_kin-like_C"/>
</dbReference>
<dbReference type="GO" id="GO:0000155">
    <property type="term" value="F:phosphorelay sensor kinase activity"/>
    <property type="evidence" value="ECO:0007669"/>
    <property type="project" value="InterPro"/>
</dbReference>
<feature type="compositionally biased region" description="Low complexity" evidence="7">
    <location>
        <begin position="91"/>
        <end position="100"/>
    </location>
</feature>
<sequence>MLMSASSDFLALCREQITLLAQGMGASLSVVYLTQELVETPTKEALLVPVVIYPETGRLISGRELGEATLNQPIPVASVLALPDDVGKFSSNSLASSQSSRESENTEAGQPNLHQEYLLNGFQVVLPLIYEGVMMGLLVTRRDDRPWNEREQNEIQRIVKTLAIACILDQRRAWLQHQLEEQQILQEEQRDLLDNLLHQFRNPLTALRTFGKLLLKRLRPTDANRDVASSIVRESDRLQELLQQFDRVIDLTTADLAPVSLPKSEVVVEATIHKEPKPALLLPGSGEQAIDCSITDLLTPLLTSAQAIAQERNLQLLADISPQLPLVKVNIKALREVLSNILDNALKYTPSGGKILVQVGQEKGDFQGIVISDTGPGIPPEDLQHLGERYYRGVQAQTEIPGTGLGISIAKQLIEQMQGKIEVLSPAIHSVITTPKSPGTTFIIWLPQAEAGDR</sequence>
<evidence type="ECO:0000256" key="6">
    <source>
        <dbReference type="ARBA" id="ARBA00023012"/>
    </source>
</evidence>
<dbReference type="Gene3D" id="3.30.565.10">
    <property type="entry name" value="Histidine kinase-like ATPase, C-terminal domain"/>
    <property type="match status" value="1"/>
</dbReference>
<evidence type="ECO:0000259" key="8">
    <source>
        <dbReference type="PROSITE" id="PS50109"/>
    </source>
</evidence>
<dbReference type="Pfam" id="PF02518">
    <property type="entry name" value="HATPase_c"/>
    <property type="match status" value="1"/>
</dbReference>
<dbReference type="PRINTS" id="PR00344">
    <property type="entry name" value="BCTRLSENSOR"/>
</dbReference>
<dbReference type="InterPro" id="IPR036890">
    <property type="entry name" value="HATPase_C_sf"/>
</dbReference>
<dbReference type="SMART" id="SM00065">
    <property type="entry name" value="GAF"/>
    <property type="match status" value="1"/>
</dbReference>